<accession>A0AAW8TTK4</accession>
<protein>
    <recommendedName>
        <fullName evidence="3">Phage protein</fullName>
    </recommendedName>
</protein>
<reference evidence="1" key="1">
    <citation type="submission" date="2023-03" db="EMBL/GenBank/DDBJ databases">
        <authorList>
            <person name="Shen W."/>
            <person name="Cai J."/>
        </authorList>
    </citation>
    <scope>NUCLEOTIDE SEQUENCE</scope>
    <source>
        <strain evidence="1">B245-2</strain>
    </source>
</reference>
<evidence type="ECO:0000313" key="1">
    <source>
        <dbReference type="EMBL" id="MDT2797136.1"/>
    </source>
</evidence>
<name>A0AAW8TTK4_9ENTE</name>
<sequence length="72" mass="8503">MKMIDALNKMHRNEIDNNTFLYVYDENGNVTKKFVYNGDYFVDIEEPGYDGLLLHYGIDTTFLNLDVELMEE</sequence>
<evidence type="ECO:0000313" key="2">
    <source>
        <dbReference type="Proteomes" id="UP001255696"/>
    </source>
</evidence>
<evidence type="ECO:0008006" key="3">
    <source>
        <dbReference type="Google" id="ProtNLM"/>
    </source>
</evidence>
<gene>
    <name evidence="1" type="ORF">P7H47_07765</name>
</gene>
<proteinExistence type="predicted"/>
<dbReference type="EMBL" id="JARQBI010000017">
    <property type="protein sequence ID" value="MDT2797136.1"/>
    <property type="molecule type" value="Genomic_DNA"/>
</dbReference>
<organism evidence="1 2">
    <name type="scientific">Enterococcus cecorum</name>
    <dbReference type="NCBI Taxonomy" id="44008"/>
    <lineage>
        <taxon>Bacteria</taxon>
        <taxon>Bacillati</taxon>
        <taxon>Bacillota</taxon>
        <taxon>Bacilli</taxon>
        <taxon>Lactobacillales</taxon>
        <taxon>Enterococcaceae</taxon>
        <taxon>Enterococcus</taxon>
    </lineage>
</organism>
<dbReference type="Proteomes" id="UP001255696">
    <property type="component" value="Unassembled WGS sequence"/>
</dbReference>
<dbReference type="AlphaFoldDB" id="A0AAW8TTK4"/>
<dbReference type="RefSeq" id="WP_311897811.1">
    <property type="nucleotide sequence ID" value="NZ_JARQBI010000017.1"/>
</dbReference>
<comment type="caution">
    <text evidence="1">The sequence shown here is derived from an EMBL/GenBank/DDBJ whole genome shotgun (WGS) entry which is preliminary data.</text>
</comment>